<reference evidence="3" key="1">
    <citation type="submission" date="2022-07" db="EMBL/GenBank/DDBJ databases">
        <authorList>
            <person name="Macas J."/>
            <person name="Novak P."/>
            <person name="Neumann P."/>
        </authorList>
    </citation>
    <scope>NUCLEOTIDE SEQUENCE</scope>
</reference>
<comment type="caution">
    <text evidence="3">The sequence shown here is derived from an EMBL/GenBank/DDBJ whole genome shotgun (WGS) entry which is preliminary data.</text>
</comment>
<dbReference type="EMBL" id="CAMAPF010000024">
    <property type="protein sequence ID" value="CAH9073667.1"/>
    <property type="molecule type" value="Genomic_DNA"/>
</dbReference>
<dbReference type="PANTHER" id="PTHR33976:SF2">
    <property type="entry name" value="GLYCOPROTEIN MEMBRANE GPI-ANCHORED"/>
    <property type="match status" value="1"/>
</dbReference>
<keyword evidence="1" id="KW-0732">Signal</keyword>
<dbReference type="Proteomes" id="UP001152523">
    <property type="component" value="Unassembled WGS sequence"/>
</dbReference>
<feature type="domain" description="Uncharacterized GPI-anchored protein At5g19230-like" evidence="2">
    <location>
        <begin position="31"/>
        <end position="154"/>
    </location>
</feature>
<protein>
    <recommendedName>
        <fullName evidence="2">Uncharacterized GPI-anchored protein At5g19230-like domain-containing protein</fullName>
    </recommendedName>
</protein>
<dbReference type="PANTHER" id="PTHR33976">
    <property type="entry name" value="OS07G0645000 PROTEIN"/>
    <property type="match status" value="1"/>
</dbReference>
<dbReference type="AlphaFoldDB" id="A0AAV0CFT5"/>
<feature type="chain" id="PRO_5044713291" description="Uncharacterized GPI-anchored protein At5g19230-like domain-containing protein" evidence="1">
    <location>
        <begin position="28"/>
        <end position="193"/>
    </location>
</feature>
<dbReference type="Pfam" id="PF25884">
    <property type="entry name" value="At5g19230"/>
    <property type="match status" value="1"/>
</dbReference>
<feature type="signal peptide" evidence="1">
    <location>
        <begin position="1"/>
        <end position="27"/>
    </location>
</feature>
<name>A0AAV0CFT5_9ASTE</name>
<accession>A0AAV0CFT5</accession>
<dbReference type="EMBL" id="CAMAPF010001073">
    <property type="protein sequence ID" value="CAH9145165.1"/>
    <property type="molecule type" value="Genomic_DNA"/>
</dbReference>
<gene>
    <name evidence="4" type="ORF">CEPIT_LOCUS42005</name>
    <name evidence="3" type="ORF">CEPIT_LOCUS4697</name>
</gene>
<sequence>MASHGRYAAAIWGFLLAFLFASLLVRCDDEEDHLLQGINSYRQSLNVPALAKHDKANCLAEEIADEIEDQPCPRPGSRSSPPQIGNLQKHLDKCKIDANSTKDGAILPVCVRKRVPTLVLTNYTQSFQNAKFLNDSRFTGAGIGTDDDWTVLVLTTNTEAGMFAAASAAVVNASQRLMHLLQVAAGMSLFMLL</sequence>
<evidence type="ECO:0000256" key="1">
    <source>
        <dbReference type="SAM" id="SignalP"/>
    </source>
</evidence>
<keyword evidence="5" id="KW-1185">Reference proteome</keyword>
<evidence type="ECO:0000313" key="5">
    <source>
        <dbReference type="Proteomes" id="UP001152523"/>
    </source>
</evidence>
<organism evidence="3 5">
    <name type="scientific">Cuscuta epithymum</name>
    <dbReference type="NCBI Taxonomy" id="186058"/>
    <lineage>
        <taxon>Eukaryota</taxon>
        <taxon>Viridiplantae</taxon>
        <taxon>Streptophyta</taxon>
        <taxon>Embryophyta</taxon>
        <taxon>Tracheophyta</taxon>
        <taxon>Spermatophyta</taxon>
        <taxon>Magnoliopsida</taxon>
        <taxon>eudicotyledons</taxon>
        <taxon>Gunneridae</taxon>
        <taxon>Pentapetalae</taxon>
        <taxon>asterids</taxon>
        <taxon>lamiids</taxon>
        <taxon>Solanales</taxon>
        <taxon>Convolvulaceae</taxon>
        <taxon>Cuscuteae</taxon>
        <taxon>Cuscuta</taxon>
        <taxon>Cuscuta subgen. Cuscuta</taxon>
    </lineage>
</organism>
<proteinExistence type="predicted"/>
<evidence type="ECO:0000313" key="4">
    <source>
        <dbReference type="EMBL" id="CAH9145165.1"/>
    </source>
</evidence>
<evidence type="ECO:0000313" key="3">
    <source>
        <dbReference type="EMBL" id="CAH9073667.1"/>
    </source>
</evidence>
<dbReference type="InterPro" id="IPR045285">
    <property type="entry name" value="At5g19230-like"/>
</dbReference>
<evidence type="ECO:0000259" key="2">
    <source>
        <dbReference type="Pfam" id="PF25884"/>
    </source>
</evidence>
<dbReference type="InterPro" id="IPR059083">
    <property type="entry name" value="At5g19230_dom"/>
</dbReference>